<dbReference type="AlphaFoldDB" id="A0A7I8IYL9"/>
<evidence type="ECO:0000313" key="2">
    <source>
        <dbReference type="Proteomes" id="UP001189122"/>
    </source>
</evidence>
<protein>
    <submittedName>
        <fullName evidence="1">Uncharacterized protein</fullName>
    </submittedName>
</protein>
<keyword evidence="2" id="KW-1185">Reference proteome</keyword>
<gene>
    <name evidence="1" type="ORF">SI7747_06008626</name>
</gene>
<sequence length="74" mass="9165">MIFVTSLVFQSICLSSWRKDYLEHIKIIIDQASLNLILAHNEKREKRLKKNNRVNEKREYNQERYRIYYLFSQK</sequence>
<evidence type="ECO:0000313" key="1">
    <source>
        <dbReference type="EMBL" id="CAA2622594.1"/>
    </source>
</evidence>
<dbReference type="EMBL" id="CACRZD030000006">
    <property type="protein sequence ID" value="CAA6662233.1"/>
    <property type="molecule type" value="Genomic_DNA"/>
</dbReference>
<reference evidence="1 2" key="1">
    <citation type="submission" date="2019-12" db="EMBL/GenBank/DDBJ databases">
        <authorList>
            <person name="Scholz U."/>
            <person name="Mascher M."/>
            <person name="Fiebig A."/>
        </authorList>
    </citation>
    <scope>NUCLEOTIDE SEQUENCE</scope>
</reference>
<dbReference type="EMBL" id="LR743593">
    <property type="protein sequence ID" value="CAA2622594.1"/>
    <property type="molecule type" value="Genomic_DNA"/>
</dbReference>
<dbReference type="Proteomes" id="UP001189122">
    <property type="component" value="Unassembled WGS sequence"/>
</dbReference>
<accession>A0A7I8IYL9</accession>
<name>A0A7I8IYL9_SPIIN</name>
<organism evidence="1">
    <name type="scientific">Spirodela intermedia</name>
    <name type="common">Intermediate duckweed</name>
    <dbReference type="NCBI Taxonomy" id="51605"/>
    <lineage>
        <taxon>Eukaryota</taxon>
        <taxon>Viridiplantae</taxon>
        <taxon>Streptophyta</taxon>
        <taxon>Embryophyta</taxon>
        <taxon>Tracheophyta</taxon>
        <taxon>Spermatophyta</taxon>
        <taxon>Magnoliopsida</taxon>
        <taxon>Liliopsida</taxon>
        <taxon>Araceae</taxon>
        <taxon>Lemnoideae</taxon>
        <taxon>Spirodela</taxon>
    </lineage>
</organism>
<proteinExistence type="predicted"/>